<evidence type="ECO:0000256" key="6">
    <source>
        <dbReference type="ARBA" id="ARBA00023014"/>
    </source>
</evidence>
<dbReference type="GO" id="GO:0009228">
    <property type="term" value="P:thiamine biosynthetic process"/>
    <property type="evidence" value="ECO:0007669"/>
    <property type="project" value="InterPro"/>
</dbReference>
<evidence type="ECO:0000259" key="7">
    <source>
        <dbReference type="PROSITE" id="PS51918"/>
    </source>
</evidence>
<dbReference type="SMART" id="SM00876">
    <property type="entry name" value="BATS"/>
    <property type="match status" value="1"/>
</dbReference>
<dbReference type="InterPro" id="IPR010722">
    <property type="entry name" value="BATS_dom"/>
</dbReference>
<evidence type="ECO:0000256" key="3">
    <source>
        <dbReference type="ARBA" id="ARBA00022691"/>
    </source>
</evidence>
<keyword evidence="8" id="KW-0456">Lyase</keyword>
<keyword evidence="3" id="KW-0949">S-adenosyl-L-methionine</keyword>
<evidence type="ECO:0000256" key="1">
    <source>
        <dbReference type="ARBA" id="ARBA00001966"/>
    </source>
</evidence>
<protein>
    <submittedName>
        <fullName evidence="8">Tyrosine lyase ThiH</fullName>
    </submittedName>
</protein>
<dbReference type="InterPro" id="IPR007197">
    <property type="entry name" value="rSAM"/>
</dbReference>
<dbReference type="RefSeq" id="WP_078665054.1">
    <property type="nucleotide sequence ID" value="NZ_FUXM01000007.1"/>
</dbReference>
<evidence type="ECO:0000313" key="9">
    <source>
        <dbReference type="Proteomes" id="UP000189933"/>
    </source>
</evidence>
<dbReference type="OrthoDB" id="9801120at2"/>
<dbReference type="PROSITE" id="PS51918">
    <property type="entry name" value="RADICAL_SAM"/>
    <property type="match status" value="1"/>
</dbReference>
<dbReference type="GO" id="GO:0016829">
    <property type="term" value="F:lyase activity"/>
    <property type="evidence" value="ECO:0007669"/>
    <property type="project" value="UniProtKB-KW"/>
</dbReference>
<dbReference type="SUPFAM" id="SSF102114">
    <property type="entry name" value="Radical SAM enzymes"/>
    <property type="match status" value="1"/>
</dbReference>
<dbReference type="SFLD" id="SFLDF00301">
    <property type="entry name" value="2-iminoacetate_synthase_(ThiH)"/>
    <property type="match status" value="1"/>
</dbReference>
<dbReference type="Pfam" id="PF04055">
    <property type="entry name" value="Radical_SAM"/>
    <property type="match status" value="1"/>
</dbReference>
<dbReference type="SFLD" id="SFLDS00029">
    <property type="entry name" value="Radical_SAM"/>
    <property type="match status" value="1"/>
</dbReference>
<dbReference type="CDD" id="cd01335">
    <property type="entry name" value="Radical_SAM"/>
    <property type="match status" value="1"/>
</dbReference>
<dbReference type="GO" id="GO:0005506">
    <property type="term" value="F:iron ion binding"/>
    <property type="evidence" value="ECO:0007669"/>
    <property type="project" value="InterPro"/>
</dbReference>
<name>A0A1T4NMV9_9FIRM</name>
<dbReference type="SFLD" id="SFLDG01060">
    <property type="entry name" value="BATS_domain_containing"/>
    <property type="match status" value="1"/>
</dbReference>
<evidence type="ECO:0000256" key="2">
    <source>
        <dbReference type="ARBA" id="ARBA00022485"/>
    </source>
</evidence>
<dbReference type="InterPro" id="IPR013785">
    <property type="entry name" value="Aldolase_TIM"/>
</dbReference>
<evidence type="ECO:0000256" key="4">
    <source>
        <dbReference type="ARBA" id="ARBA00022723"/>
    </source>
</evidence>
<evidence type="ECO:0000256" key="5">
    <source>
        <dbReference type="ARBA" id="ARBA00023004"/>
    </source>
</evidence>
<dbReference type="SFLD" id="SFLDG01081">
    <property type="entry name" value="cleavage_of_the_Ca-Cb_bond_in"/>
    <property type="match status" value="1"/>
</dbReference>
<keyword evidence="5" id="KW-0408">Iron</keyword>
<dbReference type="Proteomes" id="UP000189933">
    <property type="component" value="Unassembled WGS sequence"/>
</dbReference>
<dbReference type="AlphaFoldDB" id="A0A1T4NMV9"/>
<dbReference type="Pfam" id="PF06968">
    <property type="entry name" value="BATS"/>
    <property type="match status" value="1"/>
</dbReference>
<dbReference type="GO" id="GO:0051539">
    <property type="term" value="F:4 iron, 4 sulfur cluster binding"/>
    <property type="evidence" value="ECO:0007669"/>
    <property type="project" value="UniProtKB-KW"/>
</dbReference>
<reference evidence="9" key="1">
    <citation type="submission" date="2017-02" db="EMBL/GenBank/DDBJ databases">
        <authorList>
            <person name="Varghese N."/>
            <person name="Submissions S."/>
        </authorList>
    </citation>
    <scope>NUCLEOTIDE SEQUENCE [LARGE SCALE GENOMIC DNA]</scope>
    <source>
        <strain evidence="9">DSM 16521</strain>
    </source>
</reference>
<evidence type="ECO:0000313" key="8">
    <source>
        <dbReference type="EMBL" id="SJZ80068.1"/>
    </source>
</evidence>
<keyword evidence="6" id="KW-0411">Iron-sulfur</keyword>
<sequence length="368" mass="41575">MSFFDYAQTYTAANLEERLTTARPEQIRALLGKNSLHPLEFLLLLSPAAGGLLEEMAQRAHALTMKHFGRNILLYTPLYLSNYCVNKCTYCHFHAGQSLPRRTLTREEVWQEGQTLAAAGFRHLLLLTGESRRHASLEYLAECINILKPYFSSLGLEVYPLTEAEYRQMVTAGADSLTIYQEVYDPELYARYHLAGPKKDYHFRLDAPERACRAGMRRVNLGALLGLGPWRMEAFLAGLHAYYLQKKYPEVEIALSVPRLRPLPGSQPPYPVSDRELVQIILAFRLFLPQAGLTLSTRERAELRDHLVPLGITSMSAGSKTTVGGYAVEADASAGQFSVADERPVEEIKRMLLSKGYQPVFKDWPRFC</sequence>
<dbReference type="EMBL" id="FUXM01000007">
    <property type="protein sequence ID" value="SJZ80068.1"/>
    <property type="molecule type" value="Genomic_DNA"/>
</dbReference>
<dbReference type="NCBIfam" id="TIGR02351">
    <property type="entry name" value="thiH"/>
    <property type="match status" value="1"/>
</dbReference>
<keyword evidence="4" id="KW-0479">Metal-binding</keyword>
<dbReference type="PANTHER" id="PTHR43583:SF1">
    <property type="entry name" value="2-IMINOACETATE SYNTHASE"/>
    <property type="match status" value="1"/>
</dbReference>
<proteinExistence type="predicted"/>
<dbReference type="InterPro" id="IPR058240">
    <property type="entry name" value="rSAM_sf"/>
</dbReference>
<keyword evidence="9" id="KW-1185">Reference proteome</keyword>
<comment type="cofactor">
    <cofactor evidence="1">
        <name>[4Fe-4S] cluster</name>
        <dbReference type="ChEBI" id="CHEBI:49883"/>
    </cofactor>
</comment>
<dbReference type="InterPro" id="IPR034428">
    <property type="entry name" value="ThiH/NoCL/HydG-like"/>
</dbReference>
<accession>A0A1T4NMV9</accession>
<gene>
    <name evidence="8" type="ORF">SAMN02745885_00964</name>
</gene>
<keyword evidence="2" id="KW-0004">4Fe-4S</keyword>
<feature type="domain" description="Radical SAM core" evidence="7">
    <location>
        <begin position="70"/>
        <end position="298"/>
    </location>
</feature>
<dbReference type="PANTHER" id="PTHR43583">
    <property type="entry name" value="2-IMINOACETATE SYNTHASE"/>
    <property type="match status" value="1"/>
</dbReference>
<dbReference type="Gene3D" id="3.20.20.70">
    <property type="entry name" value="Aldolase class I"/>
    <property type="match status" value="1"/>
</dbReference>
<organism evidence="8 9">
    <name type="scientific">Carboxydocella sporoproducens DSM 16521</name>
    <dbReference type="NCBI Taxonomy" id="1121270"/>
    <lineage>
        <taxon>Bacteria</taxon>
        <taxon>Bacillati</taxon>
        <taxon>Bacillota</taxon>
        <taxon>Clostridia</taxon>
        <taxon>Eubacteriales</taxon>
        <taxon>Clostridiales Family XVI. Incertae Sedis</taxon>
        <taxon>Carboxydocella</taxon>
    </lineage>
</organism>
<dbReference type="InterPro" id="IPR012726">
    <property type="entry name" value="ThiH"/>
</dbReference>